<dbReference type="InterPro" id="IPR050312">
    <property type="entry name" value="IolE/XylAMocC-like"/>
</dbReference>
<dbReference type="Gene3D" id="3.20.20.150">
    <property type="entry name" value="Divalent-metal-dependent TIM barrel enzymes"/>
    <property type="match status" value="1"/>
</dbReference>
<sequence>MDRNFKYYSLLMVLSLGFGLSSRGVAQKTGSGNETPPVKVALEAYSFSKLLNDNAKGRGSGMSLFDLLDFAAMNNFDGLSLTGYYFPGYPNVPADTYINDIKRRAFELGLDICSTGVRNDFGNPDPAKRAADVKHVKEWVDVAVKLGSPVLRIFSGAIAPGYENKWDEVAKYMTADIKECVAYAQKRGVIIAVQNHGDFLKTADETIKLVKMVNSEWFGVVVDTGYFLTDDPYADMAKVMPYAANFLLKESPVPGGSEVRIDLTKVMKILKDSKYRGYLPIETLSAKVSSKDADKSGVKKPAYDPYQVVPVFLKQVNDAIDKAYKN</sequence>
<dbReference type="SUPFAM" id="SSF51658">
    <property type="entry name" value="Xylose isomerase-like"/>
    <property type="match status" value="1"/>
</dbReference>
<proteinExistence type="predicted"/>
<name>A0AAJ5W7Y7_9SPHI</name>
<dbReference type="InterPro" id="IPR013022">
    <property type="entry name" value="Xyl_isomerase-like_TIM-brl"/>
</dbReference>
<organism evidence="2 3">
    <name type="scientific">Candidatus Pedobacter colombiensis</name>
    <dbReference type="NCBI Taxonomy" id="3121371"/>
    <lineage>
        <taxon>Bacteria</taxon>
        <taxon>Pseudomonadati</taxon>
        <taxon>Bacteroidota</taxon>
        <taxon>Sphingobacteriia</taxon>
        <taxon>Sphingobacteriales</taxon>
        <taxon>Sphingobacteriaceae</taxon>
        <taxon>Pedobacter</taxon>
    </lineage>
</organism>
<dbReference type="EMBL" id="CP119313">
    <property type="protein sequence ID" value="WEK20243.1"/>
    <property type="molecule type" value="Genomic_DNA"/>
</dbReference>
<accession>A0AAJ5W7Y7</accession>
<dbReference type="AlphaFoldDB" id="A0AAJ5W7Y7"/>
<dbReference type="PANTHER" id="PTHR12110">
    <property type="entry name" value="HYDROXYPYRUVATE ISOMERASE"/>
    <property type="match status" value="1"/>
</dbReference>
<keyword evidence="2" id="KW-0413">Isomerase</keyword>
<feature type="domain" description="Xylose isomerase-like TIM barrel" evidence="1">
    <location>
        <begin position="69"/>
        <end position="287"/>
    </location>
</feature>
<dbReference type="Proteomes" id="UP001214530">
    <property type="component" value="Chromosome"/>
</dbReference>
<gene>
    <name evidence="2" type="ORF">P0Y49_03650</name>
</gene>
<evidence type="ECO:0000259" key="1">
    <source>
        <dbReference type="Pfam" id="PF01261"/>
    </source>
</evidence>
<dbReference type="PANTHER" id="PTHR12110:SF53">
    <property type="entry name" value="BLR5974 PROTEIN"/>
    <property type="match status" value="1"/>
</dbReference>
<dbReference type="GO" id="GO:0016853">
    <property type="term" value="F:isomerase activity"/>
    <property type="evidence" value="ECO:0007669"/>
    <property type="project" value="UniProtKB-KW"/>
</dbReference>
<reference evidence="2" key="1">
    <citation type="submission" date="2023-03" db="EMBL/GenBank/DDBJ databases">
        <title>Andean soil-derived lignocellulolytic bacterial consortium as a source of novel taxa and putative plastic-active enzymes.</title>
        <authorList>
            <person name="Diaz-Garcia L."/>
            <person name="Chuvochina M."/>
            <person name="Feuerriegel G."/>
            <person name="Bunk B."/>
            <person name="Sproer C."/>
            <person name="Streit W.R."/>
            <person name="Rodriguez L.M."/>
            <person name="Overmann J."/>
            <person name="Jimenez D.J."/>
        </authorList>
    </citation>
    <scope>NUCLEOTIDE SEQUENCE</scope>
    <source>
        <strain evidence="2">MAG 3858</strain>
    </source>
</reference>
<evidence type="ECO:0000313" key="2">
    <source>
        <dbReference type="EMBL" id="WEK20243.1"/>
    </source>
</evidence>
<protein>
    <submittedName>
        <fullName evidence="2">Sugar phosphate isomerase/epimerase</fullName>
    </submittedName>
</protein>
<evidence type="ECO:0000313" key="3">
    <source>
        <dbReference type="Proteomes" id="UP001214530"/>
    </source>
</evidence>
<dbReference type="Pfam" id="PF01261">
    <property type="entry name" value="AP_endonuc_2"/>
    <property type="match status" value="1"/>
</dbReference>
<dbReference type="InterPro" id="IPR036237">
    <property type="entry name" value="Xyl_isomerase-like_sf"/>
</dbReference>